<dbReference type="InterPro" id="IPR016032">
    <property type="entry name" value="Sig_transdc_resp-reg_C-effctor"/>
</dbReference>
<keyword evidence="2 4" id="KW-0238">DNA-binding</keyword>
<dbReference type="InterPro" id="IPR011990">
    <property type="entry name" value="TPR-like_helical_dom_sf"/>
</dbReference>
<dbReference type="InterPro" id="IPR036388">
    <property type="entry name" value="WH-like_DNA-bd_sf"/>
</dbReference>
<evidence type="ECO:0000256" key="2">
    <source>
        <dbReference type="ARBA" id="ARBA00023125"/>
    </source>
</evidence>
<proteinExistence type="inferred from homology"/>
<dbReference type="EMBL" id="FNCN01000023">
    <property type="protein sequence ID" value="SDH80484.1"/>
    <property type="molecule type" value="Genomic_DNA"/>
</dbReference>
<dbReference type="InterPro" id="IPR027417">
    <property type="entry name" value="P-loop_NTPase"/>
</dbReference>
<comment type="similarity">
    <text evidence="1">Belongs to the AfsR/DnrI/RedD regulatory family.</text>
</comment>
<dbReference type="InterPro" id="IPR001867">
    <property type="entry name" value="OmpR/PhoB-type_DNA-bd"/>
</dbReference>
<dbReference type="SUPFAM" id="SSF52540">
    <property type="entry name" value="P-loop containing nucleoside triphosphate hydrolases"/>
    <property type="match status" value="1"/>
</dbReference>
<evidence type="ECO:0000313" key="6">
    <source>
        <dbReference type="EMBL" id="SDH80484.1"/>
    </source>
</evidence>
<feature type="domain" description="OmpR/PhoB-type" evidence="5">
    <location>
        <begin position="1"/>
        <end position="97"/>
    </location>
</feature>
<dbReference type="InterPro" id="IPR049945">
    <property type="entry name" value="AAA_22"/>
</dbReference>
<dbReference type="GO" id="GO:0006355">
    <property type="term" value="P:regulation of DNA-templated transcription"/>
    <property type="evidence" value="ECO:0007669"/>
    <property type="project" value="InterPro"/>
</dbReference>
<reference evidence="6 7" key="1">
    <citation type="submission" date="2016-10" db="EMBL/GenBank/DDBJ databases">
        <authorList>
            <person name="de Groot N.N."/>
        </authorList>
    </citation>
    <scope>NUCLEOTIDE SEQUENCE [LARGE SCALE GENOMIC DNA]</scope>
    <source>
        <strain evidence="6 7">CPCC 201354</strain>
    </source>
</reference>
<keyword evidence="3" id="KW-0802">TPR repeat</keyword>
<name>A0A1G8FE69_9ACTN</name>
<dbReference type="PRINTS" id="PR00364">
    <property type="entry name" value="DISEASERSIST"/>
</dbReference>
<dbReference type="PANTHER" id="PTHR47691:SF3">
    <property type="entry name" value="HTH-TYPE TRANSCRIPTIONAL REGULATOR RV0890C-RELATED"/>
    <property type="match status" value="1"/>
</dbReference>
<dbReference type="Pfam" id="PF25872">
    <property type="entry name" value="HTH_77"/>
    <property type="match status" value="1"/>
</dbReference>
<keyword evidence="7" id="KW-1185">Reference proteome</keyword>
<dbReference type="InterPro" id="IPR019734">
    <property type="entry name" value="TPR_rpt"/>
</dbReference>
<dbReference type="Pfam" id="PF03704">
    <property type="entry name" value="BTAD"/>
    <property type="match status" value="1"/>
</dbReference>
<evidence type="ECO:0000259" key="5">
    <source>
        <dbReference type="PROSITE" id="PS51755"/>
    </source>
</evidence>
<dbReference type="CDD" id="cd15831">
    <property type="entry name" value="BTAD"/>
    <property type="match status" value="1"/>
</dbReference>
<dbReference type="Proteomes" id="UP000198923">
    <property type="component" value="Unassembled WGS sequence"/>
</dbReference>
<dbReference type="SUPFAM" id="SSF48452">
    <property type="entry name" value="TPR-like"/>
    <property type="match status" value="2"/>
</dbReference>
<dbReference type="SMART" id="SM00028">
    <property type="entry name" value="TPR"/>
    <property type="match status" value="4"/>
</dbReference>
<dbReference type="PROSITE" id="PS50005">
    <property type="entry name" value="TPR"/>
    <property type="match status" value="1"/>
</dbReference>
<dbReference type="SMART" id="SM00862">
    <property type="entry name" value="Trans_reg_C"/>
    <property type="match status" value="1"/>
</dbReference>
<dbReference type="GO" id="GO:0003677">
    <property type="term" value="F:DNA binding"/>
    <property type="evidence" value="ECO:0007669"/>
    <property type="project" value="UniProtKB-UniRule"/>
</dbReference>
<dbReference type="InterPro" id="IPR005158">
    <property type="entry name" value="BTAD"/>
</dbReference>
<organism evidence="6 7">
    <name type="scientific">Sinosporangium album</name>
    <dbReference type="NCBI Taxonomy" id="504805"/>
    <lineage>
        <taxon>Bacteria</taxon>
        <taxon>Bacillati</taxon>
        <taxon>Actinomycetota</taxon>
        <taxon>Actinomycetes</taxon>
        <taxon>Streptosporangiales</taxon>
        <taxon>Streptosporangiaceae</taxon>
        <taxon>Sinosporangium</taxon>
    </lineage>
</organism>
<dbReference type="AlphaFoldDB" id="A0A1G8FE69"/>
<evidence type="ECO:0000256" key="3">
    <source>
        <dbReference type="PROSITE-ProRule" id="PRU00339"/>
    </source>
</evidence>
<gene>
    <name evidence="6" type="ORF">SAMN05421505_12344</name>
</gene>
<dbReference type="Gene3D" id="1.25.40.10">
    <property type="entry name" value="Tetratricopeptide repeat domain"/>
    <property type="match status" value="2"/>
</dbReference>
<dbReference type="SUPFAM" id="SSF46894">
    <property type="entry name" value="C-terminal effector domain of the bipartite response regulators"/>
    <property type="match status" value="1"/>
</dbReference>
<dbReference type="SMART" id="SM01043">
    <property type="entry name" value="BTAD"/>
    <property type="match status" value="1"/>
</dbReference>
<dbReference type="GO" id="GO:0016887">
    <property type="term" value="F:ATP hydrolysis activity"/>
    <property type="evidence" value="ECO:0007669"/>
    <property type="project" value="InterPro"/>
</dbReference>
<dbReference type="GO" id="GO:0000160">
    <property type="term" value="P:phosphorelay signal transduction system"/>
    <property type="evidence" value="ECO:0007669"/>
    <property type="project" value="InterPro"/>
</dbReference>
<feature type="DNA-binding region" description="OmpR/PhoB-type" evidence="4">
    <location>
        <begin position="1"/>
        <end position="97"/>
    </location>
</feature>
<sequence>MTTIEVMRFGILGSTEVRRAEGRPVQVAGTRLRGLLVMLLLDAGRVVPVDRLIDGLYGEAPPVRAANALQSQVSRLRALLGGDCAIERTPAGYRLEAGLDDVDVHRFARLVGEGRRALADGDPRRAATALGEALELWRGPALADVLEVPFAEPHARRLSELALAAREDRVEAELRAAELGGAPTGAAGSGRMAGQGSALVDEIRAVLAEHPLRERLWGQLMRALALTGRVAEALAAYEDARTVLAEKLGASPSPDLAAVHMALLRGQGPQRAAPAAASGVRAQLTSFIGRHDEIARARWLLKERRLVTMIGPGGAGKTRLATEVATVLDGPQVCFVEFAPLSSGVDVPQAVLAAIGDDRATLPLGRDSVDRVLDMLRHRSAVLILDNCEHVVHEAAHLADAVLAACPSVTILATSREQLGITGEVLLPVHPLAMPPEGVPLDQATDYDAVRLFADRAAAVRPGFTLDLGNLHHVVSICRTLDGLPLAIELAAARTRSMPVATVADKLNDRFRLLTGGSRTALPRHRTLHAVVAWSWDLLDERERSLARRLSVFASGATLEQAERVCGGDIVDTLAALVDKSLVGEVDGRYRMLETIRVFCAGRPVEAGEEAEFRHAHAQCFLDLVEKAEPHLRGLDQVTWIQRLIEAHEDIHAALRWAIESGDVETALRLVAGLAWYWWLRGLRQQGRETTPRVLALMAGRRPPAGLEAAYGMCVLKLAMVAPPSDELLTLLADADDLVGSLGLTEHHPLLAMIRPVQAIAEGDYETVTPAVLRATTSSDPWVRSCGHLLLGYVRIGEGQATEAETEFGLALDGFRRHGDRWGMVQAMLKLAGMSGWRGDHASAIAAITEALELVRPLDSPEDTAFLLIKQAEERLRLGDVAGSRADLRHAVDICARIQAPEAHALALCVLAETYRVGGELTDAGRLYERASAETADSVIGAEEIHTRIFVGLGRVAAAENRLEEAIDFYRQAFARASSTFDQPGLAHGAEAMASASLQAGEARQAATLLGAATVLRGMATVGDPDTDSAIARARAVLGDAEFDRAYAAGAAMTQEEAFAVLLKI</sequence>
<dbReference type="STRING" id="504805.SAMN05421505_12344"/>
<protein>
    <submittedName>
        <fullName evidence="6">Predicted ATPase</fullName>
    </submittedName>
</protein>
<dbReference type="Gene3D" id="1.10.10.10">
    <property type="entry name" value="Winged helix-like DNA-binding domain superfamily/Winged helix DNA-binding domain"/>
    <property type="match status" value="1"/>
</dbReference>
<dbReference type="InterPro" id="IPR058852">
    <property type="entry name" value="HTH_77"/>
</dbReference>
<feature type="repeat" description="TPR" evidence="3">
    <location>
        <begin position="947"/>
        <end position="980"/>
    </location>
</feature>
<evidence type="ECO:0000256" key="4">
    <source>
        <dbReference type="PROSITE-ProRule" id="PRU01091"/>
    </source>
</evidence>
<dbReference type="PANTHER" id="PTHR47691">
    <property type="entry name" value="REGULATOR-RELATED"/>
    <property type="match status" value="1"/>
</dbReference>
<evidence type="ECO:0000313" key="7">
    <source>
        <dbReference type="Proteomes" id="UP000198923"/>
    </source>
</evidence>
<dbReference type="Pfam" id="PF13401">
    <property type="entry name" value="AAA_22"/>
    <property type="match status" value="1"/>
</dbReference>
<accession>A0A1G8FE69</accession>
<evidence type="ECO:0000256" key="1">
    <source>
        <dbReference type="ARBA" id="ARBA00005820"/>
    </source>
</evidence>
<dbReference type="PROSITE" id="PS51755">
    <property type="entry name" value="OMPR_PHOB"/>
    <property type="match status" value="1"/>
</dbReference>